<comment type="similarity">
    <text evidence="1">Belongs to the peptidase M28 family. M28B subfamily.</text>
</comment>
<dbReference type="Pfam" id="PF04389">
    <property type="entry name" value="Peptidase_M28"/>
    <property type="match status" value="1"/>
</dbReference>
<dbReference type="SUPFAM" id="SSF53187">
    <property type="entry name" value="Zn-dependent exopeptidases"/>
    <property type="match status" value="1"/>
</dbReference>
<keyword evidence="3" id="KW-0472">Membrane</keyword>
<dbReference type="GO" id="GO:0004180">
    <property type="term" value="F:carboxypeptidase activity"/>
    <property type="evidence" value="ECO:0007669"/>
    <property type="project" value="UniProtKB-KW"/>
</dbReference>
<dbReference type="OrthoDB" id="5841748at2759"/>
<sequence length="877" mass="97271">MTPDNSQENRPMLGHDLPIPTYEEATSSRAASDFGAENEALLEQHGASSSASASRRRGDGYMPPTVESVRSSMESSFLEEFASPRSSAESLRREMVQMEIMEAGVEERRSSKWRLSFSKRIHSISSSLSAISLPTVSWRNPFRNIHFSFRMPNIPSVPCCANIDQSAMIPIYRLLAILAALIVVYIILATDALGIPGAMDSAYMGPFDADSVRAFASREIDKGKLRHWLEYISSFDHMAGTEGDYVLAKYVQGQYSSFGLKSERMQYDVYLNYPKEGGRRVWMDEPKWEAALEEPVADKKHPNTMVFHGHSRSGSAQGPVIYANYGSRDDFKVLEMQGVSVKGAIVLMREGGSQKDRGLKILAAQERGAVGALLFTDPKTEGWNWPETAVQRGDVALSSWIVGDVLTPGYPAIPDAHQMSKQNNKGLVNIPSLPLSFKDARPLLLSLKGKGSRVREDWTSGVPMVDEYWTGSLTSSPTVHLQNDQVERDRQAIWNVLAEVQGVDKLDEKIIIGSSRDAWCFGTSDPNSGTAISLEIARVIGRMMEFGWRPRRTIMFASWDAVKFNSIGPAEFIEEATAPAAASSILAYINLDAAITGDKFSASGSASFQSMMSTVLSRVKDPASHQPLNSTWNKNMPGPLPSGAGAPFQFHAGISSIDLSFTGKGHPYHSCSDNYAFMKDILDPTFAYHETLTKIAIFLLLELADTEIITLSMADYSAALETYITDLDGFVKDATNADPGKRGLNMDPLHKALEIAKGHMRKFFERKEAWMEIGKDGQYVQMDEWAVANRRSRGLRMGNFDKHLCDMAPKGGLPGREWFRHLIYSPQKWKENPSGYFPSIRDAIEDGDWALAQREVQKIATIIERASRKLLDESTPS</sequence>
<dbReference type="SUPFAM" id="SSF47672">
    <property type="entry name" value="Transferrin receptor-like dimerisation domain"/>
    <property type="match status" value="1"/>
</dbReference>
<evidence type="ECO:0000256" key="3">
    <source>
        <dbReference type="SAM" id="Phobius"/>
    </source>
</evidence>
<dbReference type="Proteomes" id="UP000018144">
    <property type="component" value="Unassembled WGS sequence"/>
</dbReference>
<evidence type="ECO:0000259" key="6">
    <source>
        <dbReference type="Pfam" id="PF04389"/>
    </source>
</evidence>
<dbReference type="InterPro" id="IPR003137">
    <property type="entry name" value="PA_domain"/>
</dbReference>
<evidence type="ECO:0000313" key="8">
    <source>
        <dbReference type="Proteomes" id="UP000018144"/>
    </source>
</evidence>
<dbReference type="InterPro" id="IPR007365">
    <property type="entry name" value="TFR-like_dimer_dom"/>
</dbReference>
<keyword evidence="8" id="KW-1185">Reference proteome</keyword>
<keyword evidence="7" id="KW-0378">Hydrolase</keyword>
<dbReference type="AlphaFoldDB" id="U4LJT4"/>
<dbReference type="PANTHER" id="PTHR10404">
    <property type="entry name" value="N-ACETYLATED-ALPHA-LINKED ACIDIC DIPEPTIDASE"/>
    <property type="match status" value="1"/>
</dbReference>
<feature type="domain" description="Peptidase M28" evidence="6">
    <location>
        <begin position="495"/>
        <end position="676"/>
    </location>
</feature>
<dbReference type="Pfam" id="PF04253">
    <property type="entry name" value="TFR_dimer"/>
    <property type="match status" value="1"/>
</dbReference>
<keyword evidence="7" id="KW-0645">Protease</keyword>
<keyword evidence="3" id="KW-1133">Transmembrane helix</keyword>
<evidence type="ECO:0000259" key="4">
    <source>
        <dbReference type="Pfam" id="PF02225"/>
    </source>
</evidence>
<dbReference type="Gene3D" id="3.50.30.30">
    <property type="match status" value="1"/>
</dbReference>
<feature type="domain" description="PA" evidence="4">
    <location>
        <begin position="317"/>
        <end position="382"/>
    </location>
</feature>
<reference evidence="7 8" key="1">
    <citation type="journal article" date="2013" name="PLoS Genet.">
        <title>The genome and development-dependent transcriptomes of Pyronema confluens: a window into fungal evolution.</title>
        <authorList>
            <person name="Traeger S."/>
            <person name="Altegoer F."/>
            <person name="Freitag M."/>
            <person name="Gabaldon T."/>
            <person name="Kempken F."/>
            <person name="Kumar A."/>
            <person name="Marcet-Houben M."/>
            <person name="Poggeler S."/>
            <person name="Stajich J.E."/>
            <person name="Nowrousian M."/>
        </authorList>
    </citation>
    <scope>NUCLEOTIDE SEQUENCE [LARGE SCALE GENOMIC DNA]</scope>
    <source>
        <strain evidence="8">CBS 100304</strain>
        <tissue evidence="7">Vegetative mycelium</tissue>
    </source>
</reference>
<dbReference type="Gene3D" id="3.40.630.10">
    <property type="entry name" value="Zn peptidases"/>
    <property type="match status" value="1"/>
</dbReference>
<dbReference type="STRING" id="1076935.U4LJT4"/>
<dbReference type="EMBL" id="HF935733">
    <property type="protein sequence ID" value="CCX32218.1"/>
    <property type="molecule type" value="Genomic_DNA"/>
</dbReference>
<feature type="transmembrane region" description="Helical" evidence="3">
    <location>
        <begin position="171"/>
        <end position="188"/>
    </location>
</feature>
<dbReference type="Pfam" id="PF02225">
    <property type="entry name" value="PA"/>
    <property type="match status" value="1"/>
</dbReference>
<dbReference type="FunFam" id="3.40.630.10:FF:000101">
    <property type="entry name" value="N-acetylated alpha-linked acidic dipeptidase like 1"/>
    <property type="match status" value="1"/>
</dbReference>
<evidence type="ECO:0000259" key="5">
    <source>
        <dbReference type="Pfam" id="PF04253"/>
    </source>
</evidence>
<dbReference type="SUPFAM" id="SSF52025">
    <property type="entry name" value="PA domain"/>
    <property type="match status" value="1"/>
</dbReference>
<feature type="region of interest" description="Disordered" evidence="2">
    <location>
        <begin position="1"/>
        <end position="69"/>
    </location>
</feature>
<dbReference type="eggNOG" id="KOG2195">
    <property type="taxonomic scope" value="Eukaryota"/>
</dbReference>
<dbReference type="PANTHER" id="PTHR10404:SF71">
    <property type="entry name" value="CARBOXYPEPTIDASE TRE2, PUTATIVE (AFU_ORTHOLOGUE AFUA_3G10650)-RELATED"/>
    <property type="match status" value="1"/>
</dbReference>
<dbReference type="InterPro" id="IPR036757">
    <property type="entry name" value="TFR-like_dimer_dom_sf"/>
</dbReference>
<dbReference type="InterPro" id="IPR046450">
    <property type="entry name" value="PA_dom_sf"/>
</dbReference>
<keyword evidence="7" id="KW-0121">Carboxypeptidase</keyword>
<accession>U4LJT4</accession>
<keyword evidence="3" id="KW-0812">Transmembrane</keyword>
<evidence type="ECO:0000313" key="7">
    <source>
        <dbReference type="EMBL" id="CCX32218.1"/>
    </source>
</evidence>
<dbReference type="OMA" id="YPRKDGR"/>
<dbReference type="Gene3D" id="1.20.930.40">
    <property type="entry name" value="Transferrin receptor-like, dimerisation domain"/>
    <property type="match status" value="1"/>
</dbReference>
<dbReference type="CDD" id="cd02121">
    <property type="entry name" value="PA_GCPII_like"/>
    <property type="match status" value="1"/>
</dbReference>
<name>U4LJT4_PYROM</name>
<evidence type="ECO:0000256" key="2">
    <source>
        <dbReference type="SAM" id="MobiDB-lite"/>
    </source>
</evidence>
<organism evidence="7 8">
    <name type="scientific">Pyronema omphalodes (strain CBS 100304)</name>
    <name type="common">Pyronema confluens</name>
    <dbReference type="NCBI Taxonomy" id="1076935"/>
    <lineage>
        <taxon>Eukaryota</taxon>
        <taxon>Fungi</taxon>
        <taxon>Dikarya</taxon>
        <taxon>Ascomycota</taxon>
        <taxon>Pezizomycotina</taxon>
        <taxon>Pezizomycetes</taxon>
        <taxon>Pezizales</taxon>
        <taxon>Pyronemataceae</taxon>
        <taxon>Pyronema</taxon>
    </lineage>
</organism>
<dbReference type="InterPro" id="IPR039373">
    <property type="entry name" value="Peptidase_M28B"/>
</dbReference>
<proteinExistence type="inferred from homology"/>
<evidence type="ECO:0000256" key="1">
    <source>
        <dbReference type="ARBA" id="ARBA00005634"/>
    </source>
</evidence>
<feature type="domain" description="Transferrin receptor-like dimerisation" evidence="5">
    <location>
        <begin position="744"/>
        <end position="870"/>
    </location>
</feature>
<dbReference type="InterPro" id="IPR007484">
    <property type="entry name" value="Peptidase_M28"/>
</dbReference>
<gene>
    <name evidence="7" type="ORF">PCON_12556</name>
</gene>
<protein>
    <submittedName>
        <fullName evidence="7">Similar to Probable glutamate carboxypeptidase 2 acc. no. Q9M1S8</fullName>
    </submittedName>
</protein>